<dbReference type="KEGG" id="dbc:MFMK1_000503"/>
<keyword evidence="1" id="KW-0813">Transport</keyword>
<dbReference type="RefSeq" id="WP_366923600.1">
    <property type="nucleotide sequence ID" value="NZ_CP121694.1"/>
</dbReference>
<dbReference type="GO" id="GO:0005524">
    <property type="term" value="F:ATP binding"/>
    <property type="evidence" value="ECO:0007669"/>
    <property type="project" value="UniProtKB-KW"/>
</dbReference>
<feature type="domain" description="ABC transporter" evidence="4">
    <location>
        <begin position="4"/>
        <end position="242"/>
    </location>
</feature>
<accession>A0AAU0UKM7</accession>
<evidence type="ECO:0000259" key="4">
    <source>
        <dbReference type="PROSITE" id="PS50893"/>
    </source>
</evidence>
<dbReference type="FunFam" id="3.40.50.300:FF:000032">
    <property type="entry name" value="Export ABC transporter ATP-binding protein"/>
    <property type="match status" value="1"/>
</dbReference>
<dbReference type="GO" id="GO:0098796">
    <property type="term" value="C:membrane protein complex"/>
    <property type="evidence" value="ECO:0007669"/>
    <property type="project" value="UniProtKB-ARBA"/>
</dbReference>
<dbReference type="AlphaFoldDB" id="A0AAU0UKM7"/>
<evidence type="ECO:0000256" key="1">
    <source>
        <dbReference type="ARBA" id="ARBA00022448"/>
    </source>
</evidence>
<proteinExistence type="predicted"/>
<dbReference type="PROSITE" id="PS50893">
    <property type="entry name" value="ABC_TRANSPORTER_2"/>
    <property type="match status" value="1"/>
</dbReference>
<evidence type="ECO:0000313" key="5">
    <source>
        <dbReference type="EMBL" id="WRO20714.1"/>
    </source>
</evidence>
<dbReference type="SUPFAM" id="SSF52540">
    <property type="entry name" value="P-loop containing nucleoside triphosphate hydrolases"/>
    <property type="match status" value="1"/>
</dbReference>
<dbReference type="InterPro" id="IPR003593">
    <property type="entry name" value="AAA+_ATPase"/>
</dbReference>
<gene>
    <name evidence="5" type="ORF">MFMK1_000503</name>
</gene>
<dbReference type="EMBL" id="CP121694">
    <property type="protein sequence ID" value="WRO20714.1"/>
    <property type="molecule type" value="Genomic_DNA"/>
</dbReference>
<keyword evidence="6" id="KW-1185">Reference proteome</keyword>
<dbReference type="InterPro" id="IPR017911">
    <property type="entry name" value="MacB-like_ATP-bd"/>
</dbReference>
<dbReference type="InterPro" id="IPR027417">
    <property type="entry name" value="P-loop_NTPase"/>
</dbReference>
<dbReference type="Gene3D" id="3.40.50.300">
    <property type="entry name" value="P-loop containing nucleotide triphosphate hydrolases"/>
    <property type="match status" value="1"/>
</dbReference>
<dbReference type="InterPro" id="IPR015854">
    <property type="entry name" value="ABC_transpr_LolD-like"/>
</dbReference>
<dbReference type="GO" id="GO:0022857">
    <property type="term" value="F:transmembrane transporter activity"/>
    <property type="evidence" value="ECO:0007669"/>
    <property type="project" value="UniProtKB-ARBA"/>
</dbReference>
<dbReference type="SMART" id="SM00382">
    <property type="entry name" value="AAA"/>
    <property type="match status" value="1"/>
</dbReference>
<dbReference type="PANTHER" id="PTHR24220">
    <property type="entry name" value="IMPORT ATP-BINDING PROTEIN"/>
    <property type="match status" value="1"/>
</dbReference>
<dbReference type="PANTHER" id="PTHR24220:SF86">
    <property type="entry name" value="ABC TRANSPORTER ABCH.1"/>
    <property type="match status" value="1"/>
</dbReference>
<dbReference type="Proteomes" id="UP001329915">
    <property type="component" value="Chromosome"/>
</dbReference>
<dbReference type="InterPro" id="IPR003439">
    <property type="entry name" value="ABC_transporter-like_ATP-bd"/>
</dbReference>
<keyword evidence="2" id="KW-0547">Nucleotide-binding</keyword>
<reference evidence="5 6" key="1">
    <citation type="submission" date="2023-04" db="EMBL/GenBank/DDBJ databases">
        <authorList>
            <person name="Hsu D."/>
        </authorList>
    </citation>
    <scope>NUCLEOTIDE SEQUENCE [LARGE SCALE GENOMIC DNA]</scope>
    <source>
        <strain evidence="5 6">MK1</strain>
    </source>
</reference>
<dbReference type="Pfam" id="PF00005">
    <property type="entry name" value="ABC_tran"/>
    <property type="match status" value="1"/>
</dbReference>
<protein>
    <submittedName>
        <fullName evidence="5">ABC transporter ATP-binding protein</fullName>
    </submittedName>
</protein>
<evidence type="ECO:0000256" key="2">
    <source>
        <dbReference type="ARBA" id="ARBA00022741"/>
    </source>
</evidence>
<organism evidence="5 6">
    <name type="scientific">Metallumcola ferriviriculae</name>
    <dbReference type="NCBI Taxonomy" id="3039180"/>
    <lineage>
        <taxon>Bacteria</taxon>
        <taxon>Bacillati</taxon>
        <taxon>Bacillota</taxon>
        <taxon>Clostridia</taxon>
        <taxon>Neomoorellales</taxon>
        <taxon>Desulfitibacteraceae</taxon>
        <taxon>Metallumcola</taxon>
    </lineage>
</organism>
<dbReference type="GO" id="GO:0016887">
    <property type="term" value="F:ATP hydrolysis activity"/>
    <property type="evidence" value="ECO:0007669"/>
    <property type="project" value="InterPro"/>
</dbReference>
<keyword evidence="3 5" id="KW-0067">ATP-binding</keyword>
<sequence length="245" mass="26892">MSLIQVKDVMKIYQSGGEQVRALDGVNLEIREGDFTALMGPSGSGKSTLLTVMGALNPPSEGKVIIDDIDVYQLAVERRADFRSNYIGFVFQQFQLISYLTAVENVMLPLAILRYSQKEQLDLANSVLEKVGLAQKRNRLPSQLSGGEQERVAIARAIVNQPPIVFADEPTGSLDTKTGEEIMGLFQSLNNEGLTIVMVTHNEENLNYVKHAVSVRDGVVDTERRTEVLGGHNSQTNLVSDSQAL</sequence>
<dbReference type="GO" id="GO:0005886">
    <property type="term" value="C:plasma membrane"/>
    <property type="evidence" value="ECO:0007669"/>
    <property type="project" value="TreeGrafter"/>
</dbReference>
<evidence type="ECO:0000313" key="6">
    <source>
        <dbReference type="Proteomes" id="UP001329915"/>
    </source>
</evidence>
<evidence type="ECO:0000256" key="3">
    <source>
        <dbReference type="ARBA" id="ARBA00022840"/>
    </source>
</evidence>
<name>A0AAU0UKM7_9FIRM</name>
<dbReference type="CDD" id="cd03255">
    <property type="entry name" value="ABC_MJ0796_LolCDE_FtsE"/>
    <property type="match status" value="1"/>
</dbReference>